<evidence type="ECO:0000256" key="1">
    <source>
        <dbReference type="ARBA" id="ARBA00022737"/>
    </source>
</evidence>
<feature type="domain" description="Pre-mRNA-splicing factor Syf1/CRNKL1-like C-terminal HAT-repeats" evidence="2">
    <location>
        <begin position="24"/>
        <end position="155"/>
    </location>
</feature>
<name>A0A2G9SJ86_AQUCT</name>
<dbReference type="OrthoDB" id="412781at2759"/>
<dbReference type="PANTHER" id="PTHR23270">
    <property type="entry name" value="PROGRAMMED CELL DEATH PROTEIN 11 PRE-RRNA PROCESSING PROTEIN RRP5"/>
    <property type="match status" value="1"/>
</dbReference>
<dbReference type="InterPro" id="IPR055430">
    <property type="entry name" value="HAT_Syf1_CNRKL1_C"/>
</dbReference>
<dbReference type="SUPFAM" id="SSF48452">
    <property type="entry name" value="TPR-like"/>
    <property type="match status" value="1"/>
</dbReference>
<gene>
    <name evidence="3" type="ORF">AB205_0026370</name>
</gene>
<dbReference type="AlphaFoldDB" id="A0A2G9SJ86"/>
<dbReference type="EMBL" id="KV924499">
    <property type="protein sequence ID" value="PIO40226.1"/>
    <property type="molecule type" value="Genomic_DNA"/>
</dbReference>
<dbReference type="InterPro" id="IPR045209">
    <property type="entry name" value="Rrp5"/>
</dbReference>
<accession>A0A2G9SJ86</accession>
<dbReference type="Pfam" id="PF23231">
    <property type="entry name" value="HAT_Syf1_CNRKL1_C"/>
    <property type="match status" value="1"/>
</dbReference>
<reference evidence="3" key="1">
    <citation type="submission" date="2017-08" db="EMBL/GenBank/DDBJ databases">
        <title>Assembly of the North American Bullfrog Genome.</title>
        <authorList>
            <person name="Warren R.L."/>
            <person name="Vandervalk B.P."/>
            <person name="Kucuk E."/>
            <person name="Birol I."/>
            <person name="Helbing C."/>
            <person name="Pandoh P."/>
            <person name="Behsaz B."/>
            <person name="Mohamadi H."/>
            <person name="Chu J."/>
            <person name="Jackman S."/>
            <person name="Hammond S.A."/>
            <person name="Veldhoen N."/>
            <person name="Kirk H."/>
            <person name="Zhao Y."/>
            <person name="Coope R."/>
            <person name="Pleasance S."/>
            <person name="Moore R."/>
            <person name="Holt R."/>
        </authorList>
    </citation>
    <scope>NUCLEOTIDE SEQUENCE</scope>
    <source>
        <strain evidence="3">Bruno</strain>
        <tissue evidence="3">Liver</tissue>
    </source>
</reference>
<proteinExistence type="predicted"/>
<evidence type="ECO:0000313" key="3">
    <source>
        <dbReference type="EMBL" id="PIO40226.1"/>
    </source>
</evidence>
<dbReference type="InterPro" id="IPR011990">
    <property type="entry name" value="TPR-like_helical_dom_sf"/>
</dbReference>
<dbReference type="Gene3D" id="1.25.40.10">
    <property type="entry name" value="Tetratricopeptide repeat domain"/>
    <property type="match status" value="1"/>
</dbReference>
<keyword evidence="1" id="KW-0677">Repeat</keyword>
<dbReference type="PANTHER" id="PTHR23270:SF10">
    <property type="entry name" value="PROTEIN RRP5 HOMOLOG"/>
    <property type="match status" value="1"/>
</dbReference>
<sequence length="156" mass="18275">MGKCPPDIHCNILTDCSYREEQEKLNVWVAMLNMENTYGTEETLLKVFGRAVQYNDPLKAFQHLVEIYIKSEKYKQKVKNNAFFFFKIVAISLFIMQKIKTAEVISKFAQLEFQLGDPVRAKALFESTLSSYTKRTDIWSVYIDMMVKHGNQKEIR</sequence>
<protein>
    <recommendedName>
        <fullName evidence="2">Pre-mRNA-splicing factor Syf1/CRNKL1-like C-terminal HAT-repeats domain-containing protein</fullName>
    </recommendedName>
</protein>
<evidence type="ECO:0000259" key="2">
    <source>
        <dbReference type="Pfam" id="PF23231"/>
    </source>
</evidence>
<organism evidence="3">
    <name type="scientific">Aquarana catesbeiana</name>
    <name type="common">American bullfrog</name>
    <name type="synonym">Rana catesbeiana</name>
    <dbReference type="NCBI Taxonomy" id="8400"/>
    <lineage>
        <taxon>Eukaryota</taxon>
        <taxon>Metazoa</taxon>
        <taxon>Chordata</taxon>
        <taxon>Craniata</taxon>
        <taxon>Vertebrata</taxon>
        <taxon>Euteleostomi</taxon>
        <taxon>Amphibia</taxon>
        <taxon>Batrachia</taxon>
        <taxon>Anura</taxon>
        <taxon>Neobatrachia</taxon>
        <taxon>Ranoidea</taxon>
        <taxon>Ranidae</taxon>
        <taxon>Aquarana</taxon>
    </lineage>
</organism>
<dbReference type="GO" id="GO:0006364">
    <property type="term" value="P:rRNA processing"/>
    <property type="evidence" value="ECO:0007669"/>
    <property type="project" value="InterPro"/>
</dbReference>
<dbReference type="GO" id="GO:0032040">
    <property type="term" value="C:small-subunit processome"/>
    <property type="evidence" value="ECO:0007669"/>
    <property type="project" value="TreeGrafter"/>
</dbReference>
<dbReference type="GO" id="GO:0003723">
    <property type="term" value="F:RNA binding"/>
    <property type="evidence" value="ECO:0007669"/>
    <property type="project" value="TreeGrafter"/>
</dbReference>